<dbReference type="Gene3D" id="3.30.200.20">
    <property type="entry name" value="Phosphorylase Kinase, domain 1"/>
    <property type="match status" value="1"/>
</dbReference>
<dbReference type="EMBL" id="HBIB01036457">
    <property type="protein sequence ID" value="CAE0261395.1"/>
    <property type="molecule type" value="Transcribed_RNA"/>
</dbReference>
<dbReference type="GO" id="GO:0005524">
    <property type="term" value="F:ATP binding"/>
    <property type="evidence" value="ECO:0007669"/>
    <property type="project" value="UniProtKB-KW"/>
</dbReference>
<dbReference type="Gene3D" id="1.10.510.10">
    <property type="entry name" value="Transferase(Phosphotransferase) domain 1"/>
    <property type="match status" value="1"/>
</dbReference>
<dbReference type="SUPFAM" id="SSF56112">
    <property type="entry name" value="Protein kinase-like (PK-like)"/>
    <property type="match status" value="1"/>
</dbReference>
<dbReference type="InterPro" id="IPR000719">
    <property type="entry name" value="Prot_kinase_dom"/>
</dbReference>
<organism evidence="12">
    <name type="scientific">Palpitomonas bilix</name>
    <dbReference type="NCBI Taxonomy" id="652834"/>
    <lineage>
        <taxon>Eukaryota</taxon>
        <taxon>Eukaryota incertae sedis</taxon>
    </lineage>
</organism>
<sequence length="322" mass="35545">MEKDAILVSLSGSAEVWRVRDKQTGELLVKKVVPVSLCGDQVESFIDTVSSVHSSDSPYISRFIRSEFNEAEDCAIIYTEYLDAGSLEDVMRSRRKIPEEALKELSYQVVCALCYLHRERSPHLIHRNLKPTNVLLSRDGTVKLGDFGHAKELNDAAGVGHSFLGGADESGRCYLSPERVMAVGHSFNTDVWSLGVVLYEAATGTHPYVGRSSPSSEPGTCAFSVMERIVDEDPPQLPTEFSDDFRFFVSSCLTKAAEDRPNSSDLLNYPFLSKIHSSHDTLSERTLKWPSLASLLTDSLQGEGEAAFGPSSPMDTDNRLEE</sequence>
<name>A0A7S3DMM8_9EUKA</name>
<evidence type="ECO:0000256" key="3">
    <source>
        <dbReference type="ARBA" id="ARBA00022777"/>
    </source>
</evidence>
<keyword evidence="3" id="KW-0418">Kinase</keyword>
<keyword evidence="4" id="KW-0067">ATP-binding</keyword>
<comment type="catalytic activity">
    <reaction evidence="8">
        <text>L-threonyl-[protein] + ATP = O-phospho-L-threonyl-[protein] + ADP + H(+)</text>
        <dbReference type="Rhea" id="RHEA:46608"/>
        <dbReference type="Rhea" id="RHEA-COMP:11060"/>
        <dbReference type="Rhea" id="RHEA-COMP:11605"/>
        <dbReference type="ChEBI" id="CHEBI:15378"/>
        <dbReference type="ChEBI" id="CHEBI:30013"/>
        <dbReference type="ChEBI" id="CHEBI:30616"/>
        <dbReference type="ChEBI" id="CHEBI:61977"/>
        <dbReference type="ChEBI" id="CHEBI:456216"/>
        <dbReference type="EC" id="2.7.12.2"/>
    </reaction>
</comment>
<evidence type="ECO:0000256" key="7">
    <source>
        <dbReference type="ARBA" id="ARBA00049014"/>
    </source>
</evidence>
<evidence type="ECO:0000313" key="12">
    <source>
        <dbReference type="EMBL" id="CAE0261395.1"/>
    </source>
</evidence>
<dbReference type="EC" id="2.7.12.2" evidence="6"/>
<evidence type="ECO:0000256" key="10">
    <source>
        <dbReference type="SAM" id="MobiDB-lite"/>
    </source>
</evidence>
<evidence type="ECO:0000256" key="1">
    <source>
        <dbReference type="ARBA" id="ARBA00022679"/>
    </source>
</evidence>
<dbReference type="GO" id="GO:0004708">
    <property type="term" value="F:MAP kinase kinase activity"/>
    <property type="evidence" value="ECO:0007669"/>
    <property type="project" value="UniProtKB-EC"/>
</dbReference>
<comment type="catalytic activity">
    <reaction evidence="9">
        <text>L-tyrosyl-[protein] + ATP = O-phospho-L-tyrosyl-[protein] + ADP + H(+)</text>
        <dbReference type="Rhea" id="RHEA:10596"/>
        <dbReference type="Rhea" id="RHEA-COMP:10136"/>
        <dbReference type="Rhea" id="RHEA-COMP:20101"/>
        <dbReference type="ChEBI" id="CHEBI:15378"/>
        <dbReference type="ChEBI" id="CHEBI:30616"/>
        <dbReference type="ChEBI" id="CHEBI:46858"/>
        <dbReference type="ChEBI" id="CHEBI:61978"/>
        <dbReference type="ChEBI" id="CHEBI:456216"/>
        <dbReference type="EC" id="2.7.12.2"/>
    </reaction>
</comment>
<feature type="domain" description="Protein kinase" evidence="11">
    <location>
        <begin position="2"/>
        <end position="272"/>
    </location>
</feature>
<evidence type="ECO:0000256" key="2">
    <source>
        <dbReference type="ARBA" id="ARBA00022741"/>
    </source>
</evidence>
<comment type="catalytic activity">
    <reaction evidence="7">
        <text>L-seryl-[protein] + ATP = O-phospho-L-seryl-[protein] + ADP + H(+)</text>
        <dbReference type="Rhea" id="RHEA:17989"/>
        <dbReference type="Rhea" id="RHEA-COMP:9863"/>
        <dbReference type="Rhea" id="RHEA-COMP:11604"/>
        <dbReference type="ChEBI" id="CHEBI:15378"/>
        <dbReference type="ChEBI" id="CHEBI:29999"/>
        <dbReference type="ChEBI" id="CHEBI:30616"/>
        <dbReference type="ChEBI" id="CHEBI:83421"/>
        <dbReference type="ChEBI" id="CHEBI:456216"/>
        <dbReference type="EC" id="2.7.12.2"/>
    </reaction>
</comment>
<evidence type="ECO:0000256" key="8">
    <source>
        <dbReference type="ARBA" id="ARBA00049299"/>
    </source>
</evidence>
<feature type="region of interest" description="Disordered" evidence="10">
    <location>
        <begin position="302"/>
        <end position="322"/>
    </location>
</feature>
<reference evidence="12" key="1">
    <citation type="submission" date="2021-01" db="EMBL/GenBank/DDBJ databases">
        <authorList>
            <person name="Corre E."/>
            <person name="Pelletier E."/>
            <person name="Niang G."/>
            <person name="Scheremetjew M."/>
            <person name="Finn R."/>
            <person name="Kale V."/>
            <person name="Holt S."/>
            <person name="Cochrane G."/>
            <person name="Meng A."/>
            <person name="Brown T."/>
            <person name="Cohen L."/>
        </authorList>
    </citation>
    <scope>NUCLEOTIDE SEQUENCE</scope>
    <source>
        <strain evidence="12">NIES-2562</strain>
    </source>
</reference>
<keyword evidence="1" id="KW-0808">Transferase</keyword>
<keyword evidence="2" id="KW-0547">Nucleotide-binding</keyword>
<dbReference type="AlphaFoldDB" id="A0A7S3DMM8"/>
<dbReference type="PANTHER" id="PTHR48013:SF9">
    <property type="entry name" value="DUAL SPECIFICITY MITOGEN-ACTIVATED PROTEIN KINASE KINASE 5"/>
    <property type="match status" value="1"/>
</dbReference>
<evidence type="ECO:0000259" key="11">
    <source>
        <dbReference type="PROSITE" id="PS50011"/>
    </source>
</evidence>
<dbReference type="InterPro" id="IPR011009">
    <property type="entry name" value="Kinase-like_dom_sf"/>
</dbReference>
<evidence type="ECO:0000256" key="6">
    <source>
        <dbReference type="ARBA" id="ARBA00038999"/>
    </source>
</evidence>
<protein>
    <recommendedName>
        <fullName evidence="6">mitogen-activated protein kinase kinase</fullName>
        <ecNumber evidence="6">2.7.12.2</ecNumber>
    </recommendedName>
</protein>
<proteinExistence type="inferred from homology"/>
<gene>
    <name evidence="12" type="ORF">PBIL07802_LOCUS23687</name>
</gene>
<dbReference type="PROSITE" id="PS50011">
    <property type="entry name" value="PROTEIN_KINASE_DOM"/>
    <property type="match status" value="1"/>
</dbReference>
<evidence type="ECO:0000256" key="4">
    <source>
        <dbReference type="ARBA" id="ARBA00022840"/>
    </source>
</evidence>
<evidence type="ECO:0000256" key="5">
    <source>
        <dbReference type="ARBA" id="ARBA00038035"/>
    </source>
</evidence>
<dbReference type="PANTHER" id="PTHR48013">
    <property type="entry name" value="DUAL SPECIFICITY MITOGEN-ACTIVATED PROTEIN KINASE KINASE 5-RELATED"/>
    <property type="match status" value="1"/>
</dbReference>
<dbReference type="Pfam" id="PF00069">
    <property type="entry name" value="Pkinase"/>
    <property type="match status" value="1"/>
</dbReference>
<evidence type="ECO:0000256" key="9">
    <source>
        <dbReference type="ARBA" id="ARBA00051693"/>
    </source>
</evidence>
<accession>A0A7S3DMM8</accession>
<comment type="similarity">
    <text evidence="5">Belongs to the protein kinase superfamily. STE Ser/Thr protein kinase family. MAP kinase kinase subfamily.</text>
</comment>